<feature type="transmembrane region" description="Helical" evidence="1">
    <location>
        <begin position="78"/>
        <end position="98"/>
    </location>
</feature>
<evidence type="ECO:0000256" key="1">
    <source>
        <dbReference type="SAM" id="Phobius"/>
    </source>
</evidence>
<proteinExistence type="predicted"/>
<comment type="caution">
    <text evidence="2">The sequence shown here is derived from an EMBL/GenBank/DDBJ whole genome shotgun (WGS) entry which is preliminary data.</text>
</comment>
<keyword evidence="1" id="KW-1133">Transmembrane helix</keyword>
<sequence>MISGGSSELVCKFAINDVYGRHLVVRWSPQRCCCVVIHRNTCKNKQKSIKGKGKASNGEQLGSIVGVLGLFRWLLLRAILWLFDVVLAAVWCCFRRLFTSSSELRGWSEKRIGSEERKGEKRGGLTSGVSFWW</sequence>
<protein>
    <recommendedName>
        <fullName evidence="4">Transmembrane protein</fullName>
    </recommendedName>
</protein>
<keyword evidence="3" id="KW-1185">Reference proteome</keyword>
<name>A0A9J5W9Q0_SOLCO</name>
<keyword evidence="1" id="KW-0472">Membrane</keyword>
<evidence type="ECO:0000313" key="3">
    <source>
        <dbReference type="Proteomes" id="UP000824120"/>
    </source>
</evidence>
<dbReference type="EMBL" id="JACXVP010000012">
    <property type="protein sequence ID" value="KAG5572290.1"/>
    <property type="molecule type" value="Genomic_DNA"/>
</dbReference>
<evidence type="ECO:0008006" key="4">
    <source>
        <dbReference type="Google" id="ProtNLM"/>
    </source>
</evidence>
<keyword evidence="1" id="KW-0812">Transmembrane</keyword>
<organism evidence="2 3">
    <name type="scientific">Solanum commersonii</name>
    <name type="common">Commerson's wild potato</name>
    <name type="synonym">Commerson's nightshade</name>
    <dbReference type="NCBI Taxonomy" id="4109"/>
    <lineage>
        <taxon>Eukaryota</taxon>
        <taxon>Viridiplantae</taxon>
        <taxon>Streptophyta</taxon>
        <taxon>Embryophyta</taxon>
        <taxon>Tracheophyta</taxon>
        <taxon>Spermatophyta</taxon>
        <taxon>Magnoliopsida</taxon>
        <taxon>eudicotyledons</taxon>
        <taxon>Gunneridae</taxon>
        <taxon>Pentapetalae</taxon>
        <taxon>asterids</taxon>
        <taxon>lamiids</taxon>
        <taxon>Solanales</taxon>
        <taxon>Solanaceae</taxon>
        <taxon>Solanoideae</taxon>
        <taxon>Solaneae</taxon>
        <taxon>Solanum</taxon>
    </lineage>
</organism>
<gene>
    <name evidence="2" type="ORF">H5410_062056</name>
</gene>
<dbReference type="AlphaFoldDB" id="A0A9J5W9Q0"/>
<evidence type="ECO:0000313" key="2">
    <source>
        <dbReference type="EMBL" id="KAG5572290.1"/>
    </source>
</evidence>
<reference evidence="2 3" key="1">
    <citation type="submission" date="2020-09" db="EMBL/GenBank/DDBJ databases">
        <title>De no assembly of potato wild relative species, Solanum commersonii.</title>
        <authorList>
            <person name="Cho K."/>
        </authorList>
    </citation>
    <scope>NUCLEOTIDE SEQUENCE [LARGE SCALE GENOMIC DNA]</scope>
    <source>
        <strain evidence="2">LZ3.2</strain>
        <tissue evidence="2">Leaf</tissue>
    </source>
</reference>
<accession>A0A9J5W9Q0</accession>
<dbReference type="Proteomes" id="UP000824120">
    <property type="component" value="Chromosome 12"/>
</dbReference>